<dbReference type="GO" id="GO:0016020">
    <property type="term" value="C:membrane"/>
    <property type="evidence" value="ECO:0007669"/>
    <property type="project" value="UniProtKB-SubCell"/>
</dbReference>
<keyword evidence="3 6" id="KW-1133">Transmembrane helix</keyword>
<sequence length="133" mass="15217">MEYQNDQEQPTSAYNKEERDPVQTPPPYQQPPVDNIPPLKPGNWLWQSIVATLLCCVPFGVVGIIYAVRVNSLYFNGNYQEAERMAQKAKMWTLISIVAGLLYVFLWTILVITGNLPEYMQNIIEKNASGYNF</sequence>
<evidence type="ECO:0000313" key="7">
    <source>
        <dbReference type="EMBL" id="MPM92360.1"/>
    </source>
</evidence>
<evidence type="ECO:0000256" key="1">
    <source>
        <dbReference type="ARBA" id="ARBA00004370"/>
    </source>
</evidence>
<protein>
    <recommendedName>
        <fullName evidence="8">Interferon-induced transmembrane protein</fullName>
    </recommendedName>
</protein>
<dbReference type="AlphaFoldDB" id="A0A645DS97"/>
<dbReference type="PANTHER" id="PTHR14948:SF25">
    <property type="entry name" value="DUF4190 DOMAIN-CONTAINING PROTEIN"/>
    <property type="match status" value="1"/>
</dbReference>
<feature type="compositionally biased region" description="Pro residues" evidence="5">
    <location>
        <begin position="23"/>
        <end position="36"/>
    </location>
</feature>
<proteinExistence type="predicted"/>
<evidence type="ECO:0000256" key="2">
    <source>
        <dbReference type="ARBA" id="ARBA00022692"/>
    </source>
</evidence>
<comment type="caution">
    <text evidence="7">The sequence shown here is derived from an EMBL/GenBank/DDBJ whole genome shotgun (WGS) entry which is preliminary data.</text>
</comment>
<comment type="subcellular location">
    <subcellularLocation>
        <location evidence="1">Membrane</location>
    </subcellularLocation>
</comment>
<feature type="transmembrane region" description="Helical" evidence="6">
    <location>
        <begin position="89"/>
        <end position="112"/>
    </location>
</feature>
<reference evidence="7" key="1">
    <citation type="submission" date="2019-08" db="EMBL/GenBank/DDBJ databases">
        <authorList>
            <person name="Kucharzyk K."/>
            <person name="Murdoch R.W."/>
            <person name="Higgins S."/>
            <person name="Loffler F."/>
        </authorList>
    </citation>
    <scope>NUCLEOTIDE SEQUENCE</scope>
</reference>
<dbReference type="InterPro" id="IPR007593">
    <property type="entry name" value="CD225/Dispanin_fam"/>
</dbReference>
<organism evidence="7">
    <name type="scientific">bioreactor metagenome</name>
    <dbReference type="NCBI Taxonomy" id="1076179"/>
    <lineage>
        <taxon>unclassified sequences</taxon>
        <taxon>metagenomes</taxon>
        <taxon>ecological metagenomes</taxon>
    </lineage>
</organism>
<dbReference type="InterPro" id="IPR051423">
    <property type="entry name" value="CD225/Dispanin"/>
</dbReference>
<feature type="region of interest" description="Disordered" evidence="5">
    <location>
        <begin position="1"/>
        <end position="36"/>
    </location>
</feature>
<gene>
    <name evidence="7" type="ORF">SDC9_139495</name>
</gene>
<evidence type="ECO:0008006" key="8">
    <source>
        <dbReference type="Google" id="ProtNLM"/>
    </source>
</evidence>
<evidence type="ECO:0000256" key="6">
    <source>
        <dbReference type="SAM" id="Phobius"/>
    </source>
</evidence>
<dbReference type="PANTHER" id="PTHR14948">
    <property type="entry name" value="NG5"/>
    <property type="match status" value="1"/>
</dbReference>
<accession>A0A645DS97</accession>
<feature type="compositionally biased region" description="Polar residues" evidence="5">
    <location>
        <begin position="1"/>
        <end position="14"/>
    </location>
</feature>
<evidence type="ECO:0000256" key="5">
    <source>
        <dbReference type="SAM" id="MobiDB-lite"/>
    </source>
</evidence>
<keyword evidence="2 6" id="KW-0812">Transmembrane</keyword>
<dbReference type="EMBL" id="VSSQ01039309">
    <property type="protein sequence ID" value="MPM92360.1"/>
    <property type="molecule type" value="Genomic_DNA"/>
</dbReference>
<evidence type="ECO:0000256" key="3">
    <source>
        <dbReference type="ARBA" id="ARBA00022989"/>
    </source>
</evidence>
<dbReference type="Pfam" id="PF04505">
    <property type="entry name" value="CD225"/>
    <property type="match status" value="1"/>
</dbReference>
<evidence type="ECO:0000256" key="4">
    <source>
        <dbReference type="ARBA" id="ARBA00023136"/>
    </source>
</evidence>
<feature type="transmembrane region" description="Helical" evidence="6">
    <location>
        <begin position="44"/>
        <end position="68"/>
    </location>
</feature>
<name>A0A645DS97_9ZZZZ</name>
<keyword evidence="4 6" id="KW-0472">Membrane</keyword>